<name>A0A0P0CLY0_9BACT</name>
<keyword evidence="3" id="KW-1185">Reference proteome</keyword>
<keyword evidence="1" id="KW-0812">Transmembrane</keyword>
<dbReference type="AlphaFoldDB" id="A0A0P0CLY0"/>
<dbReference type="PATRIC" id="fig|512763.3.peg.4176"/>
<evidence type="ECO:0000313" key="2">
    <source>
        <dbReference type="EMBL" id="ALJ00688.1"/>
    </source>
</evidence>
<feature type="transmembrane region" description="Helical" evidence="1">
    <location>
        <begin position="31"/>
        <end position="57"/>
    </location>
</feature>
<proteinExistence type="predicted"/>
<keyword evidence="1" id="KW-1133">Transmembrane helix</keyword>
<protein>
    <submittedName>
        <fullName evidence="2">Uncharacterized protein</fullName>
    </submittedName>
</protein>
<evidence type="ECO:0000313" key="3">
    <source>
        <dbReference type="Proteomes" id="UP000061382"/>
    </source>
</evidence>
<dbReference type="KEGG" id="rti:DC20_19030"/>
<keyword evidence="1" id="KW-0472">Membrane</keyword>
<sequence length="68" mass="7636">MGYASFAVAAFIMIMFRSGGGNNTSNNDEKGYLLLVGVFFVIWLVCFFVMSILWLNVTGSGQTDYYRM</sequence>
<reference evidence="2 3" key="1">
    <citation type="submission" date="2015-08" db="EMBL/GenBank/DDBJ databases">
        <title>Complete genome sequence of Rufibacter tibetensis strain 1351t, a radiation-resistant bacterium from tibet plateau.</title>
        <authorList>
            <person name="Dai J."/>
        </authorList>
    </citation>
    <scope>NUCLEOTIDE SEQUENCE [LARGE SCALE GENOMIC DNA]</scope>
    <source>
        <strain evidence="2 3">1351</strain>
    </source>
</reference>
<dbReference type="EMBL" id="CP012643">
    <property type="protein sequence ID" value="ALJ00688.1"/>
    <property type="molecule type" value="Genomic_DNA"/>
</dbReference>
<organism evidence="2 3">
    <name type="scientific">Rufibacter tibetensis</name>
    <dbReference type="NCBI Taxonomy" id="512763"/>
    <lineage>
        <taxon>Bacteria</taxon>
        <taxon>Pseudomonadati</taxon>
        <taxon>Bacteroidota</taxon>
        <taxon>Cytophagia</taxon>
        <taxon>Cytophagales</taxon>
        <taxon>Hymenobacteraceae</taxon>
        <taxon>Rufibacter</taxon>
    </lineage>
</organism>
<accession>A0A0P0CLY0</accession>
<gene>
    <name evidence="2" type="ORF">DC20_19030</name>
</gene>
<dbReference type="STRING" id="512763.DC20_19030"/>
<dbReference type="Proteomes" id="UP000061382">
    <property type="component" value="Chromosome"/>
</dbReference>
<evidence type="ECO:0000256" key="1">
    <source>
        <dbReference type="SAM" id="Phobius"/>
    </source>
</evidence>